<feature type="non-terminal residue" evidence="2">
    <location>
        <position position="190"/>
    </location>
</feature>
<dbReference type="Gene3D" id="2.30.180.10">
    <property type="entry name" value="FAS1 domain"/>
    <property type="match status" value="1"/>
</dbReference>
<protein>
    <recommendedName>
        <fullName evidence="1">FAS1 domain-containing protein</fullName>
    </recommendedName>
</protein>
<name>A0ABN7PG69_TIMPD</name>
<feature type="domain" description="FAS1" evidence="1">
    <location>
        <begin position="17"/>
        <end position="70"/>
    </location>
</feature>
<evidence type="ECO:0000259" key="1">
    <source>
        <dbReference type="Pfam" id="PF02469"/>
    </source>
</evidence>
<proteinExistence type="predicted"/>
<dbReference type="InterPro" id="IPR036378">
    <property type="entry name" value="FAS1_dom_sf"/>
</dbReference>
<keyword evidence="3" id="KW-1185">Reference proteome</keyword>
<evidence type="ECO:0000313" key="2">
    <source>
        <dbReference type="EMBL" id="CAG2066262.1"/>
    </source>
</evidence>
<organism evidence="2 3">
    <name type="scientific">Timema podura</name>
    <name type="common">Walking stick</name>
    <dbReference type="NCBI Taxonomy" id="61482"/>
    <lineage>
        <taxon>Eukaryota</taxon>
        <taxon>Metazoa</taxon>
        <taxon>Ecdysozoa</taxon>
        <taxon>Arthropoda</taxon>
        <taxon>Hexapoda</taxon>
        <taxon>Insecta</taxon>
        <taxon>Pterygota</taxon>
        <taxon>Neoptera</taxon>
        <taxon>Polyneoptera</taxon>
        <taxon>Phasmatodea</taxon>
        <taxon>Timematodea</taxon>
        <taxon>Timematoidea</taxon>
        <taxon>Timematidae</taxon>
        <taxon>Timema</taxon>
    </lineage>
</organism>
<dbReference type="SUPFAM" id="SSF82153">
    <property type="entry name" value="FAS1 domain"/>
    <property type="match status" value="1"/>
</dbReference>
<gene>
    <name evidence="2" type="ORF">TPAB3V08_LOCUS13205</name>
</gene>
<reference evidence="2" key="1">
    <citation type="submission" date="2021-03" db="EMBL/GenBank/DDBJ databases">
        <authorList>
            <person name="Tran Van P."/>
        </authorList>
    </citation>
    <scope>NUCLEOTIDE SEQUENCE</scope>
</reference>
<dbReference type="Proteomes" id="UP001153148">
    <property type="component" value="Unassembled WGS sequence"/>
</dbReference>
<dbReference type="InterPro" id="IPR000782">
    <property type="entry name" value="FAS1_domain"/>
</dbReference>
<dbReference type="Pfam" id="PF02469">
    <property type="entry name" value="Fasciclin"/>
    <property type="match status" value="1"/>
</dbReference>
<sequence length="190" mass="21202">MTALAPETLRTLRKNKDLARQFVVMSLDEQNPLRLQVYRKSIGVEDAMIEKPDIDGMNGCIHVINKALSPVNTSAGDILRQDGNFSGQEELQVSGQEELQMSGQEELQVSGQEELQVSGQEELQMNDQEEPRVSCRDKLQVGYPFNLTLSLFQYLLDGDGESDGEEPSDAGTPETRELVHFLRTYGPSVQ</sequence>
<accession>A0ABN7PG69</accession>
<comment type="caution">
    <text evidence="2">The sequence shown here is derived from an EMBL/GenBank/DDBJ whole genome shotgun (WGS) entry which is preliminary data.</text>
</comment>
<dbReference type="EMBL" id="CAJPIN010052161">
    <property type="protein sequence ID" value="CAG2066262.1"/>
    <property type="molecule type" value="Genomic_DNA"/>
</dbReference>
<evidence type="ECO:0000313" key="3">
    <source>
        <dbReference type="Proteomes" id="UP001153148"/>
    </source>
</evidence>